<dbReference type="InterPro" id="IPR001509">
    <property type="entry name" value="Epimerase_deHydtase"/>
</dbReference>
<proteinExistence type="predicted"/>
<feature type="domain" description="NAD-dependent epimerase/dehydratase" evidence="1">
    <location>
        <begin position="9"/>
        <end position="234"/>
    </location>
</feature>
<dbReference type="AlphaFoldDB" id="A0A1Y1SDU1"/>
<reference evidence="2 3" key="1">
    <citation type="submission" date="2013-04" db="EMBL/GenBank/DDBJ databases">
        <title>Oceanococcus atlanticus 22II-S10r2 Genome Sequencing.</title>
        <authorList>
            <person name="Lai Q."/>
            <person name="Li G."/>
            <person name="Shao Z."/>
        </authorList>
    </citation>
    <scope>NUCLEOTIDE SEQUENCE [LARGE SCALE GENOMIC DNA]</scope>
    <source>
        <strain evidence="2 3">22II-S10r2</strain>
    </source>
</reference>
<dbReference type="PANTHER" id="PTHR48079:SF6">
    <property type="entry name" value="NAD(P)-BINDING DOMAIN-CONTAINING PROTEIN-RELATED"/>
    <property type="match status" value="1"/>
</dbReference>
<keyword evidence="3" id="KW-1185">Reference proteome</keyword>
<dbReference type="PANTHER" id="PTHR48079">
    <property type="entry name" value="PROTEIN YEEZ"/>
    <property type="match status" value="1"/>
</dbReference>
<dbReference type="STRING" id="1317117.ATO7_08867"/>
<dbReference type="Gene3D" id="3.40.50.720">
    <property type="entry name" value="NAD(P)-binding Rossmann-like Domain"/>
    <property type="match status" value="1"/>
</dbReference>
<dbReference type="InterPro" id="IPR036291">
    <property type="entry name" value="NAD(P)-bd_dom_sf"/>
</dbReference>
<organism evidence="2 3">
    <name type="scientific">Oceanococcus atlanticus</name>
    <dbReference type="NCBI Taxonomy" id="1317117"/>
    <lineage>
        <taxon>Bacteria</taxon>
        <taxon>Pseudomonadati</taxon>
        <taxon>Pseudomonadota</taxon>
        <taxon>Gammaproteobacteria</taxon>
        <taxon>Chromatiales</taxon>
        <taxon>Oceanococcaceae</taxon>
        <taxon>Oceanococcus</taxon>
    </lineage>
</organism>
<accession>A0A1Y1SDU1</accession>
<evidence type="ECO:0000313" key="3">
    <source>
        <dbReference type="Proteomes" id="UP000192342"/>
    </source>
</evidence>
<dbReference type="Proteomes" id="UP000192342">
    <property type="component" value="Unassembled WGS sequence"/>
</dbReference>
<protein>
    <submittedName>
        <fullName evidence="2">Dihydroflavonol-4-reductase</fullName>
    </submittedName>
</protein>
<dbReference type="InterPro" id="IPR051783">
    <property type="entry name" value="NAD(P)-dependent_oxidoreduct"/>
</dbReference>
<dbReference type="GO" id="GO:0005737">
    <property type="term" value="C:cytoplasm"/>
    <property type="evidence" value="ECO:0007669"/>
    <property type="project" value="TreeGrafter"/>
</dbReference>
<sequence length="329" mass="36360">MTGPSDNKALVIGASGFLGSHVTRQLVADGVATRILVRTTSDTRATDDLDIERHYGSAFDPDVLRDALQGISTVYYCLLDPRSWLRDTTPLWQTNVHNLQGVLDVASRFPLKAFVYTSTLVTIGLNPDAPANENDAFNWADQAPEYVLTRLEGERCALAHAAQSGLPLVACNVANTFGPGDYAPTPQGQMLWDASTGKLPFYFDGGLVSVGIEDAARALILAAQHGTPGERYIISERYISMRELFALAARAGGRKPRHFRLPRPLVLGMAWSLEAITWLLRLDNRMAPSSIRLLTLITALDNSKARRELRWQPQPIEQSIEQAVRFFDR</sequence>
<evidence type="ECO:0000313" key="2">
    <source>
        <dbReference type="EMBL" id="ORE87139.1"/>
    </source>
</evidence>
<dbReference type="SUPFAM" id="SSF51735">
    <property type="entry name" value="NAD(P)-binding Rossmann-fold domains"/>
    <property type="match status" value="1"/>
</dbReference>
<dbReference type="GO" id="GO:0004029">
    <property type="term" value="F:aldehyde dehydrogenase (NAD+) activity"/>
    <property type="evidence" value="ECO:0007669"/>
    <property type="project" value="TreeGrafter"/>
</dbReference>
<gene>
    <name evidence="2" type="ORF">ATO7_08867</name>
</gene>
<dbReference type="EMBL" id="AQQV01000002">
    <property type="protein sequence ID" value="ORE87139.1"/>
    <property type="molecule type" value="Genomic_DNA"/>
</dbReference>
<dbReference type="Pfam" id="PF01370">
    <property type="entry name" value="Epimerase"/>
    <property type="match status" value="1"/>
</dbReference>
<evidence type="ECO:0000259" key="1">
    <source>
        <dbReference type="Pfam" id="PF01370"/>
    </source>
</evidence>
<name>A0A1Y1SDU1_9GAMM</name>
<dbReference type="OrthoDB" id="9776313at2"/>
<dbReference type="RefSeq" id="WP_083561333.1">
    <property type="nucleotide sequence ID" value="NZ_AQQV01000002.1"/>
</dbReference>
<comment type="caution">
    <text evidence="2">The sequence shown here is derived from an EMBL/GenBank/DDBJ whole genome shotgun (WGS) entry which is preliminary data.</text>
</comment>